<dbReference type="GO" id="GO:0005737">
    <property type="term" value="C:cytoplasm"/>
    <property type="evidence" value="ECO:0007669"/>
    <property type="project" value="UniProtKB-SubCell"/>
</dbReference>
<dbReference type="Gene3D" id="2.30.30.240">
    <property type="entry name" value="PRC-barrel domain"/>
    <property type="match status" value="1"/>
</dbReference>
<name>A0A1G5VVI2_9FIRM</name>
<reference evidence="8 9" key="1">
    <citation type="submission" date="2016-10" db="EMBL/GenBank/DDBJ databases">
        <authorList>
            <person name="de Groot N.N."/>
        </authorList>
    </citation>
    <scope>NUCLEOTIDE SEQUENCE [LARGE SCALE GENOMIC DNA]</scope>
    <source>
        <strain evidence="8 9">DSM 15230</strain>
    </source>
</reference>
<comment type="subcellular location">
    <subcellularLocation>
        <location evidence="5">Cytoplasm</location>
    </subcellularLocation>
</comment>
<comment type="subunit">
    <text evidence="5">Binds ribosomal protein uS19.</text>
</comment>
<dbReference type="PANTHER" id="PTHR33692">
    <property type="entry name" value="RIBOSOME MATURATION FACTOR RIMM"/>
    <property type="match status" value="1"/>
</dbReference>
<dbReference type="EMBL" id="FMXA01000010">
    <property type="protein sequence ID" value="SDA49873.1"/>
    <property type="molecule type" value="Genomic_DNA"/>
</dbReference>
<dbReference type="SUPFAM" id="SSF50346">
    <property type="entry name" value="PRC-barrel domain"/>
    <property type="match status" value="1"/>
</dbReference>
<dbReference type="GO" id="GO:0043022">
    <property type="term" value="F:ribosome binding"/>
    <property type="evidence" value="ECO:0007669"/>
    <property type="project" value="InterPro"/>
</dbReference>
<feature type="domain" description="Ribosome maturation factor RimM PRC barrel" evidence="7">
    <location>
        <begin position="98"/>
        <end position="161"/>
    </location>
</feature>
<comment type="similarity">
    <text evidence="5">Belongs to the RimM family.</text>
</comment>
<comment type="domain">
    <text evidence="5">The PRC barrel domain binds ribosomal protein uS19.</text>
</comment>
<gene>
    <name evidence="5" type="primary">rimM</name>
    <name evidence="8" type="ORF">SAMN02910343_00914</name>
</gene>
<dbReference type="GO" id="GO:0042274">
    <property type="term" value="P:ribosomal small subunit biogenesis"/>
    <property type="evidence" value="ECO:0007669"/>
    <property type="project" value="UniProtKB-UniRule"/>
</dbReference>
<evidence type="ECO:0000259" key="7">
    <source>
        <dbReference type="Pfam" id="PF24986"/>
    </source>
</evidence>
<evidence type="ECO:0000313" key="9">
    <source>
        <dbReference type="Proteomes" id="UP000199689"/>
    </source>
</evidence>
<dbReference type="InterPro" id="IPR002676">
    <property type="entry name" value="RimM_N"/>
</dbReference>
<dbReference type="AlphaFoldDB" id="A0A1G5VVI2"/>
<dbReference type="RefSeq" id="WP_091364336.1">
    <property type="nucleotide sequence ID" value="NZ_FMXA01000010.1"/>
</dbReference>
<comment type="function">
    <text evidence="5">An accessory protein needed during the final step in the assembly of 30S ribosomal subunit, possibly for assembly of the head region. Essential for efficient processing of 16S rRNA. May be needed both before and after RbfA during the maturation of 16S rRNA. It has affinity for free ribosomal 30S subunits but not for 70S ribosomes.</text>
</comment>
<dbReference type="GO" id="GO:0006364">
    <property type="term" value="P:rRNA processing"/>
    <property type="evidence" value="ECO:0007669"/>
    <property type="project" value="UniProtKB-UniRule"/>
</dbReference>
<dbReference type="HAMAP" id="MF_00014">
    <property type="entry name" value="Ribosome_mat_RimM"/>
    <property type="match status" value="1"/>
</dbReference>
<evidence type="ECO:0000313" key="8">
    <source>
        <dbReference type="EMBL" id="SDA49873.1"/>
    </source>
</evidence>
<dbReference type="InterPro" id="IPR011033">
    <property type="entry name" value="PRC_barrel-like_sf"/>
</dbReference>
<evidence type="ECO:0000259" key="6">
    <source>
        <dbReference type="Pfam" id="PF01782"/>
    </source>
</evidence>
<dbReference type="SUPFAM" id="SSF50447">
    <property type="entry name" value="Translation proteins"/>
    <property type="match status" value="1"/>
</dbReference>
<evidence type="ECO:0000256" key="2">
    <source>
        <dbReference type="ARBA" id="ARBA00022517"/>
    </source>
</evidence>
<keyword evidence="3 5" id="KW-0698">rRNA processing</keyword>
<dbReference type="STRING" id="209880.SAMN02910343_00914"/>
<dbReference type="PANTHER" id="PTHR33692:SF1">
    <property type="entry name" value="RIBOSOME MATURATION FACTOR RIMM"/>
    <property type="match status" value="1"/>
</dbReference>
<dbReference type="Pfam" id="PF24986">
    <property type="entry name" value="PRC_RimM"/>
    <property type="match status" value="1"/>
</dbReference>
<evidence type="ECO:0000256" key="3">
    <source>
        <dbReference type="ARBA" id="ARBA00022552"/>
    </source>
</evidence>
<dbReference type="Pfam" id="PF01782">
    <property type="entry name" value="RimM"/>
    <property type="match status" value="1"/>
</dbReference>
<evidence type="ECO:0000256" key="4">
    <source>
        <dbReference type="ARBA" id="ARBA00023186"/>
    </source>
</evidence>
<evidence type="ECO:0000256" key="1">
    <source>
        <dbReference type="ARBA" id="ARBA00022490"/>
    </source>
</evidence>
<proteinExistence type="inferred from homology"/>
<dbReference type="InterPro" id="IPR036976">
    <property type="entry name" value="RimM_N_sf"/>
</dbReference>
<dbReference type="GeneID" id="87755941"/>
<keyword evidence="4 5" id="KW-0143">Chaperone</keyword>
<dbReference type="InterPro" id="IPR009000">
    <property type="entry name" value="Transl_B-barrel_sf"/>
</dbReference>
<dbReference type="GO" id="GO:0005840">
    <property type="term" value="C:ribosome"/>
    <property type="evidence" value="ECO:0007669"/>
    <property type="project" value="InterPro"/>
</dbReference>
<feature type="domain" description="RimM N-terminal" evidence="6">
    <location>
        <begin position="8"/>
        <end position="84"/>
    </location>
</feature>
<sequence length="165" mass="18268">MNSDELITIGRIVAPHGVRGDLRILPDTDRPSIYKKLKSIRLGGRTYGLLSARPHKNVYIVHLEGVDDRNTAETLVNQIVQVPLSALPERPEGSIYYFELVGMTVVTEEGDNVGTIKEVLKTGANDVYVVKQADGKELCIPAIPTCILSIDEENKVMTVKLLEWV</sequence>
<keyword evidence="2 5" id="KW-0690">Ribosome biogenesis</keyword>
<dbReference type="InterPro" id="IPR011961">
    <property type="entry name" value="RimM"/>
</dbReference>
<accession>A0A1G5VVI2</accession>
<evidence type="ECO:0000256" key="5">
    <source>
        <dbReference type="HAMAP-Rule" id="MF_00014"/>
    </source>
</evidence>
<dbReference type="NCBIfam" id="TIGR02273">
    <property type="entry name" value="16S_RimM"/>
    <property type="match status" value="1"/>
</dbReference>
<keyword evidence="1 5" id="KW-0963">Cytoplasm</keyword>
<protein>
    <recommendedName>
        <fullName evidence="5">Ribosome maturation factor RimM</fullName>
    </recommendedName>
</protein>
<dbReference type="Gene3D" id="2.40.30.60">
    <property type="entry name" value="RimM"/>
    <property type="match status" value="1"/>
</dbReference>
<dbReference type="InterPro" id="IPR056792">
    <property type="entry name" value="PRC_RimM"/>
</dbReference>
<dbReference type="Proteomes" id="UP000199689">
    <property type="component" value="Unassembled WGS sequence"/>
</dbReference>
<keyword evidence="9" id="KW-1185">Reference proteome</keyword>
<dbReference type="OrthoDB" id="9810331at2"/>
<organism evidence="8 9">
    <name type="scientific">Allisonella histaminiformans</name>
    <dbReference type="NCBI Taxonomy" id="209880"/>
    <lineage>
        <taxon>Bacteria</taxon>
        <taxon>Bacillati</taxon>
        <taxon>Bacillota</taxon>
        <taxon>Negativicutes</taxon>
        <taxon>Veillonellales</taxon>
        <taxon>Veillonellaceae</taxon>
        <taxon>Allisonella</taxon>
    </lineage>
</organism>